<dbReference type="AlphaFoldDB" id="A0A432VWK1"/>
<keyword evidence="3" id="KW-1185">Reference proteome</keyword>
<accession>A0A432VWK1</accession>
<dbReference type="Gene3D" id="3.40.50.880">
    <property type="match status" value="1"/>
</dbReference>
<protein>
    <submittedName>
        <fullName evidence="2">Cyanophycinase</fullName>
    </submittedName>
</protein>
<feature type="chain" id="PRO_5019330053" evidence="1">
    <location>
        <begin position="26"/>
        <end position="558"/>
    </location>
</feature>
<dbReference type="PANTHER" id="PTHR36175:SF1">
    <property type="entry name" value="CYANOPHYCINASE"/>
    <property type="match status" value="1"/>
</dbReference>
<organism evidence="2 3">
    <name type="scientific">Aliidiomarina iranensis</name>
    <dbReference type="NCBI Taxonomy" id="1434071"/>
    <lineage>
        <taxon>Bacteria</taxon>
        <taxon>Pseudomonadati</taxon>
        <taxon>Pseudomonadota</taxon>
        <taxon>Gammaproteobacteria</taxon>
        <taxon>Alteromonadales</taxon>
        <taxon>Idiomarinaceae</taxon>
        <taxon>Aliidiomarina</taxon>
    </lineage>
</organism>
<evidence type="ECO:0000313" key="3">
    <source>
        <dbReference type="Proteomes" id="UP000288395"/>
    </source>
</evidence>
<name>A0A432VWK1_9GAMM</name>
<reference evidence="3" key="1">
    <citation type="journal article" date="2018" name="Front. Microbiol.">
        <title>Genome-Based Analysis Reveals the Taxonomy and Diversity of the Family Idiomarinaceae.</title>
        <authorList>
            <person name="Liu Y."/>
            <person name="Lai Q."/>
            <person name="Shao Z."/>
        </authorList>
    </citation>
    <scope>NUCLEOTIDE SEQUENCE [LARGE SCALE GENOMIC DNA]</scope>
    <source>
        <strain evidence="3">GBPy7</strain>
    </source>
</reference>
<dbReference type="SUPFAM" id="SSF52317">
    <property type="entry name" value="Class I glutamine amidotransferase-like"/>
    <property type="match status" value="1"/>
</dbReference>
<comment type="caution">
    <text evidence="2">The sequence shown here is derived from an EMBL/GenBank/DDBJ whole genome shotgun (WGS) entry which is preliminary data.</text>
</comment>
<dbReference type="InterPro" id="IPR029062">
    <property type="entry name" value="Class_I_gatase-like"/>
</dbReference>
<gene>
    <name evidence="2" type="ORF">CWE08_07505</name>
</gene>
<feature type="signal peptide" evidence="1">
    <location>
        <begin position="1"/>
        <end position="25"/>
    </location>
</feature>
<evidence type="ECO:0000313" key="2">
    <source>
        <dbReference type="EMBL" id="RUO20938.1"/>
    </source>
</evidence>
<dbReference type="PANTHER" id="PTHR36175">
    <property type="entry name" value="CYANOPHYCINASE"/>
    <property type="match status" value="1"/>
</dbReference>
<keyword evidence="1" id="KW-0732">Signal</keyword>
<proteinExistence type="predicted"/>
<dbReference type="Proteomes" id="UP000288395">
    <property type="component" value="Unassembled WGS sequence"/>
</dbReference>
<evidence type="ECO:0000256" key="1">
    <source>
        <dbReference type="SAM" id="SignalP"/>
    </source>
</evidence>
<dbReference type="OrthoDB" id="9799980at2"/>
<sequence length="558" mass="60475">MSSKLKAVFAAISLGLMFTSTSVSAQAENNGSAENPQWNLMLAGSELQICSSMNSDYCNSTSWIDANEMRTARLFQLTDVRRRETLRQAIWPRERNGVREELDVALREMVDYFGRGVVPEYRFVERLRSRAYLELIMRLSEAEYERVLDNLEMPRLEGLNEVVNLAEGKDNSAVFVNEFVQMAAQIKGDTPTILVVTAGERDSFRAVDSHLQAFEQAGANAQWLPIDIAVTEAQRTGACGSLESLRRELSGSYDRNRVNPARHAEQVAFCNNENVAAELLANADGVFFTGGSANRLSNTLLPEGEPISALQALRSKFAEGELAVGGAGAGAQALVSANMITNGHSREALVAGSNAAAAPTPGCDFDDSCPRGLNPNSLTYEPLGGVGVFRAGIVDTDVGQRGREMRMLRVAADTNTPLAMGIDRDTAVLMNTRSGVFAVQGANSVFFVEGAQSTGNMLAASFHYLRNGSMGRLAGSRVANVVFAEQPDFFPESATNRFLGNTGISDNIHVACSGQRQLRLLQDNFVLMMQTTDNSETVTSRGRCQIYNGVMGVAEQSL</sequence>
<dbReference type="RefSeq" id="WP_126767203.1">
    <property type="nucleotide sequence ID" value="NZ_PIPJ01000004.1"/>
</dbReference>
<dbReference type="EMBL" id="PIPJ01000004">
    <property type="protein sequence ID" value="RUO20938.1"/>
    <property type="molecule type" value="Genomic_DNA"/>
</dbReference>